<evidence type="ECO:0000256" key="3">
    <source>
        <dbReference type="ARBA" id="ARBA00022475"/>
    </source>
</evidence>
<dbReference type="InterPro" id="IPR045042">
    <property type="entry name" value="YnaI-like"/>
</dbReference>
<evidence type="ECO:0000256" key="6">
    <source>
        <dbReference type="ARBA" id="ARBA00023136"/>
    </source>
</evidence>
<feature type="transmembrane region" description="Helical" evidence="7">
    <location>
        <begin position="291"/>
        <end position="311"/>
    </location>
</feature>
<dbReference type="Proteomes" id="UP000460298">
    <property type="component" value="Unassembled WGS sequence"/>
</dbReference>
<dbReference type="InterPro" id="IPR011066">
    <property type="entry name" value="MscS_channel_C_sf"/>
</dbReference>
<feature type="transmembrane region" description="Helical" evidence="7">
    <location>
        <begin position="259"/>
        <end position="279"/>
    </location>
</feature>
<dbReference type="GO" id="GO:0005886">
    <property type="term" value="C:plasma membrane"/>
    <property type="evidence" value="ECO:0007669"/>
    <property type="project" value="UniProtKB-SubCell"/>
</dbReference>
<keyword evidence="4 7" id="KW-0812">Transmembrane</keyword>
<dbReference type="SUPFAM" id="SSF82861">
    <property type="entry name" value="Mechanosensitive channel protein MscS (YggB), transmembrane region"/>
    <property type="match status" value="1"/>
</dbReference>
<dbReference type="InterPro" id="IPR049278">
    <property type="entry name" value="MS_channel_C"/>
</dbReference>
<evidence type="ECO:0000256" key="5">
    <source>
        <dbReference type="ARBA" id="ARBA00022989"/>
    </source>
</evidence>
<dbReference type="InterPro" id="IPR006685">
    <property type="entry name" value="MscS_channel_2nd"/>
</dbReference>
<dbReference type="InterPro" id="IPR010920">
    <property type="entry name" value="LSM_dom_sf"/>
</dbReference>
<sequence>MAPRTLKTLITVEKARMYQMHSHMVILLFSLFTASSVIAQPAEPTRVTALKPVKTDSPRDTMRSFYDAMNDYRRGVETGNESLQSRIDDAVRTLNLEETPALLREERGREAAIFLKETIDRVIVLNYELIPAEGTAEAPLLRWRLRDTEIAIARIDQGERAGEFLFSADTVRRAESFYKKVKELPYVDGSGMGSGFREPFLEKHLPEWSKARFAFLARWQWIGLGFALLLGLMIRTIVRFSLDISLKVITKTPLSRHESIVRAFRGPSGFLAAVGFWFLSLKILQFDGNTLGFFIAALKIAFSLSMVWLAYRLTEALTGYLTGFAEKTESSLDDMLVPLLQRTLKILVVILGVLMTIQNLGINVFSLLAGLGIGGLAVALAAKDAVANFFGSLMILFDRPFQVGDWIIVGVAEGTVEEIGFRSTRLRTFYNSVISIPNSELMNAKVDNMGRRQYRRLRTTLGLTYDTPPAKLKAFVDGIKEIILKHPQTRKDYFHVVFNDYGPSSLDVMLYMFFEVPDWTEELLAREQVLTEILTLAESIGVSFAFPTQTLHIESMPTAGSSRQ</sequence>
<gene>
    <name evidence="11" type="ORF">F9K24_02760</name>
</gene>
<evidence type="ECO:0000259" key="10">
    <source>
        <dbReference type="Pfam" id="PF21088"/>
    </source>
</evidence>
<dbReference type="Gene3D" id="2.30.30.60">
    <property type="match status" value="1"/>
</dbReference>
<protein>
    <submittedName>
        <fullName evidence="11">Mechanosensitive ion channel family protein</fullName>
    </submittedName>
</protein>
<dbReference type="PANTHER" id="PTHR43634:SF2">
    <property type="entry name" value="LOW CONDUCTANCE MECHANOSENSITIVE CHANNEL YNAI"/>
    <property type="match status" value="1"/>
</dbReference>
<dbReference type="Gene3D" id="3.30.70.100">
    <property type="match status" value="1"/>
</dbReference>
<keyword evidence="5 7" id="KW-1133">Transmembrane helix</keyword>
<comment type="caution">
    <text evidence="11">The sequence shown here is derived from an EMBL/GenBank/DDBJ whole genome shotgun (WGS) entry which is preliminary data.</text>
</comment>
<feature type="transmembrane region" description="Helical" evidence="7">
    <location>
        <begin position="219"/>
        <end position="238"/>
    </location>
</feature>
<evidence type="ECO:0000259" key="8">
    <source>
        <dbReference type="Pfam" id="PF00924"/>
    </source>
</evidence>
<dbReference type="SUPFAM" id="SSF82689">
    <property type="entry name" value="Mechanosensitive channel protein MscS (YggB), C-terminal domain"/>
    <property type="match status" value="1"/>
</dbReference>
<dbReference type="Pfam" id="PF21088">
    <property type="entry name" value="MS_channel_1st"/>
    <property type="match status" value="1"/>
</dbReference>
<dbReference type="SUPFAM" id="SSF50182">
    <property type="entry name" value="Sm-like ribonucleoproteins"/>
    <property type="match status" value="1"/>
</dbReference>
<feature type="domain" description="Mechanosensitive ion channel transmembrane helices 2/3" evidence="10">
    <location>
        <begin position="344"/>
        <end position="383"/>
    </location>
</feature>
<dbReference type="InterPro" id="IPR049142">
    <property type="entry name" value="MS_channel_1st"/>
</dbReference>
<keyword evidence="6 7" id="KW-0472">Membrane</keyword>
<dbReference type="InterPro" id="IPR011014">
    <property type="entry name" value="MscS_channel_TM-2"/>
</dbReference>
<dbReference type="EMBL" id="WBUI01000002">
    <property type="protein sequence ID" value="KAB2934713.1"/>
    <property type="molecule type" value="Genomic_DNA"/>
</dbReference>
<evidence type="ECO:0000259" key="9">
    <source>
        <dbReference type="Pfam" id="PF21082"/>
    </source>
</evidence>
<comment type="subcellular location">
    <subcellularLocation>
        <location evidence="1">Cell membrane</location>
        <topology evidence="1">Multi-pass membrane protein</topology>
    </subcellularLocation>
</comment>
<dbReference type="Gene3D" id="1.10.287.1260">
    <property type="match status" value="1"/>
</dbReference>
<evidence type="ECO:0000256" key="1">
    <source>
        <dbReference type="ARBA" id="ARBA00004651"/>
    </source>
</evidence>
<reference evidence="11 12" key="1">
    <citation type="submission" date="2019-10" db="EMBL/GenBank/DDBJ databases">
        <title>Extracellular Electron Transfer in a Candidatus Methanoperedens spp. Enrichment Culture.</title>
        <authorList>
            <person name="Berger S."/>
            <person name="Rangel Shaw D."/>
            <person name="Berben T."/>
            <person name="In 'T Zandt M."/>
            <person name="Frank J."/>
            <person name="Reimann J."/>
            <person name="Jetten M.S.M."/>
            <person name="Welte C.U."/>
        </authorList>
    </citation>
    <scope>NUCLEOTIDE SEQUENCE [LARGE SCALE GENOMIC DNA]</scope>
    <source>
        <strain evidence="11">SB12</strain>
    </source>
</reference>
<feature type="domain" description="Mechanosensitive ion channel MscS C-terminal" evidence="9">
    <location>
        <begin position="459"/>
        <end position="542"/>
    </location>
</feature>
<dbReference type="PANTHER" id="PTHR43634">
    <property type="entry name" value="OW CONDUCTANCE MECHANOSENSITIVE CHANNEL"/>
    <property type="match status" value="1"/>
</dbReference>
<evidence type="ECO:0000256" key="4">
    <source>
        <dbReference type="ARBA" id="ARBA00022692"/>
    </source>
</evidence>
<keyword evidence="3" id="KW-1003">Cell membrane</keyword>
<proteinExistence type="inferred from homology"/>
<dbReference type="GO" id="GO:0008381">
    <property type="term" value="F:mechanosensitive monoatomic ion channel activity"/>
    <property type="evidence" value="ECO:0007669"/>
    <property type="project" value="UniProtKB-ARBA"/>
</dbReference>
<evidence type="ECO:0000313" key="12">
    <source>
        <dbReference type="Proteomes" id="UP000460298"/>
    </source>
</evidence>
<dbReference type="AlphaFoldDB" id="A0A833H4B2"/>
<comment type="similarity">
    <text evidence="2">Belongs to the MscS (TC 1.A.23) family.</text>
</comment>
<evidence type="ECO:0000256" key="2">
    <source>
        <dbReference type="ARBA" id="ARBA00008017"/>
    </source>
</evidence>
<name>A0A833H4B2_9LEPT</name>
<dbReference type="Pfam" id="PF21082">
    <property type="entry name" value="MS_channel_3rd"/>
    <property type="match status" value="1"/>
</dbReference>
<dbReference type="Pfam" id="PF00924">
    <property type="entry name" value="MS_channel_2nd"/>
    <property type="match status" value="1"/>
</dbReference>
<feature type="domain" description="Mechanosensitive ion channel MscS" evidence="8">
    <location>
        <begin position="384"/>
        <end position="449"/>
    </location>
</feature>
<evidence type="ECO:0000256" key="7">
    <source>
        <dbReference type="SAM" id="Phobius"/>
    </source>
</evidence>
<evidence type="ECO:0000313" key="11">
    <source>
        <dbReference type="EMBL" id="KAB2934713.1"/>
    </source>
</evidence>
<dbReference type="InterPro" id="IPR023408">
    <property type="entry name" value="MscS_beta-dom_sf"/>
</dbReference>
<organism evidence="11 12">
    <name type="scientific">Leptonema illini</name>
    <dbReference type="NCBI Taxonomy" id="183"/>
    <lineage>
        <taxon>Bacteria</taxon>
        <taxon>Pseudomonadati</taxon>
        <taxon>Spirochaetota</taxon>
        <taxon>Spirochaetia</taxon>
        <taxon>Leptospirales</taxon>
        <taxon>Leptospiraceae</taxon>
        <taxon>Leptonema</taxon>
    </lineage>
</organism>
<accession>A0A833H4B2</accession>